<proteinExistence type="predicted"/>
<feature type="domain" description="Bromo" evidence="3">
    <location>
        <begin position="1"/>
        <end position="44"/>
    </location>
</feature>
<protein>
    <recommendedName>
        <fullName evidence="3">Bromo domain-containing protein</fullName>
    </recommendedName>
</protein>
<sequence length="134" mass="14788">MSLRTVLDRITQGGHYSQAAQVMSDVDIIWSNCEKYNGVESTLAVEARKCKAILADNLERLEGERPAPGAEVDRLVTMLDGVDESVLAALEAYFKREDPTLILGTGDVDLSLLRVKHVRAMKEIVEQAMNGDQL</sequence>
<reference evidence="5" key="1">
    <citation type="submission" date="2011-07" db="EMBL/GenBank/DDBJ databases">
        <title>Divergent evolution of antigenic variation in African trypanosomes.</title>
        <authorList>
            <person name="Jackson A.P."/>
            <person name="Berry A."/>
            <person name="Allison H.C."/>
            <person name="Burton P."/>
            <person name="Anderson J."/>
            <person name="Aslett M."/>
            <person name="Brown R."/>
            <person name="Corton N."/>
            <person name="Harris D."/>
            <person name="Hauser H."/>
            <person name="Gamble J."/>
            <person name="Gilderthorp R."/>
            <person name="McQuillan J."/>
            <person name="Quail M.A."/>
            <person name="Sanders M."/>
            <person name="Van Tonder A."/>
            <person name="Ginger M.L."/>
            <person name="Donelson J.E."/>
            <person name="Field M.C."/>
            <person name="Barry J.D."/>
            <person name="Berriman M."/>
            <person name="Hertz-Fowler C."/>
        </authorList>
    </citation>
    <scope>NUCLEOTIDE SEQUENCE [LARGE SCALE GENOMIC DNA]</scope>
    <source>
        <strain evidence="5">IL3000</strain>
    </source>
</reference>
<evidence type="ECO:0000259" key="3">
    <source>
        <dbReference type="PROSITE" id="PS50014"/>
    </source>
</evidence>
<evidence type="ECO:0000313" key="4">
    <source>
        <dbReference type="EMBL" id="CCD17650.1"/>
    </source>
</evidence>
<accession>F9WJY9</accession>
<comment type="caution">
    <text evidence="4">The sequence shown here is derived from an EMBL/GenBank/DDBJ whole genome shotgun (WGS) entry which is preliminary data.</text>
</comment>
<dbReference type="EMBL" id="CAEQ01002791">
    <property type="protein sequence ID" value="CCD17650.1"/>
    <property type="molecule type" value="Genomic_DNA"/>
</dbReference>
<dbReference type="AlphaFoldDB" id="F9WJY9"/>
<dbReference type="InterPro" id="IPR001487">
    <property type="entry name" value="Bromodomain"/>
</dbReference>
<evidence type="ECO:0000256" key="2">
    <source>
        <dbReference type="PROSITE-ProRule" id="PRU00035"/>
    </source>
</evidence>
<dbReference type="CDD" id="cd04369">
    <property type="entry name" value="Bromodomain"/>
    <property type="match status" value="1"/>
</dbReference>
<evidence type="ECO:0000256" key="1">
    <source>
        <dbReference type="ARBA" id="ARBA00023117"/>
    </source>
</evidence>
<keyword evidence="5" id="KW-1185">Reference proteome</keyword>
<dbReference type="Gene3D" id="1.20.920.10">
    <property type="entry name" value="Bromodomain-like"/>
    <property type="match status" value="1"/>
</dbReference>
<dbReference type="Pfam" id="PF00439">
    <property type="entry name" value="Bromodomain"/>
    <property type="match status" value="1"/>
</dbReference>
<dbReference type="PROSITE" id="PS50014">
    <property type="entry name" value="BROMODOMAIN_2"/>
    <property type="match status" value="1"/>
</dbReference>
<organism evidence="4 5">
    <name type="scientific">Trypanosoma congolense (strain IL3000)</name>
    <dbReference type="NCBI Taxonomy" id="1068625"/>
    <lineage>
        <taxon>Eukaryota</taxon>
        <taxon>Discoba</taxon>
        <taxon>Euglenozoa</taxon>
        <taxon>Kinetoplastea</taxon>
        <taxon>Metakinetoplastina</taxon>
        <taxon>Trypanosomatida</taxon>
        <taxon>Trypanosomatidae</taxon>
        <taxon>Trypanosoma</taxon>
        <taxon>Nannomonas</taxon>
    </lineage>
</organism>
<evidence type="ECO:0000313" key="5">
    <source>
        <dbReference type="Proteomes" id="UP000000702"/>
    </source>
</evidence>
<dbReference type="Proteomes" id="UP000000702">
    <property type="component" value="Unassembled WGS sequence"/>
</dbReference>
<gene>
    <name evidence="4" type="ORF">TCIL3000_0_24540</name>
</gene>
<name>F9WJY9_TRYCI</name>
<keyword evidence="1 2" id="KW-0103">Bromodomain</keyword>
<reference evidence="4 5" key="2">
    <citation type="journal article" date="2012" name="Proc. Natl. Acad. Sci. U.S.A.">
        <title>Antigenic diversity is generated by distinct evolutionary mechanisms in African trypanosome species.</title>
        <authorList>
            <person name="Jackson A.P."/>
            <person name="Berry A."/>
            <person name="Aslett M."/>
            <person name="Allison H.C."/>
            <person name="Burton P."/>
            <person name="Vavrova-Anderson J."/>
            <person name="Brown R."/>
            <person name="Browne H."/>
            <person name="Corton N."/>
            <person name="Hauser H."/>
            <person name="Gamble J."/>
            <person name="Gilderthorp R."/>
            <person name="Marcello L."/>
            <person name="McQuillan J."/>
            <person name="Otto T.D."/>
            <person name="Quail M.A."/>
            <person name="Sanders M.J."/>
            <person name="van Tonder A."/>
            <person name="Ginger M.L."/>
            <person name="Field M.C."/>
            <person name="Barry J.D."/>
            <person name="Hertz-Fowler C."/>
            <person name="Berriman M."/>
        </authorList>
    </citation>
    <scope>NUCLEOTIDE SEQUENCE [LARGE SCALE GENOMIC DNA]</scope>
    <source>
        <strain evidence="4 5">IL3000</strain>
    </source>
</reference>
<dbReference type="InterPro" id="IPR036427">
    <property type="entry name" value="Bromodomain-like_sf"/>
</dbReference>
<dbReference type="SUPFAM" id="SSF47370">
    <property type="entry name" value="Bromodomain"/>
    <property type="match status" value="1"/>
</dbReference>